<dbReference type="Proteomes" id="UP001055879">
    <property type="component" value="Linkage Group LG08"/>
</dbReference>
<keyword evidence="2" id="KW-1185">Reference proteome</keyword>
<dbReference type="EMBL" id="CM042054">
    <property type="protein sequence ID" value="KAI3707242.1"/>
    <property type="molecule type" value="Genomic_DNA"/>
</dbReference>
<sequence>MRDRATSCRLLGRRMVLSWCRMKQSQLRALSSQFRRCYFQIHGPSSVIRETRIGALTSPSLAIHKTGSELGNYVRFYAAPVQVKPKYEEKDKGRPRMNEQISAQYVRLVTDEGHGVVSRLEALDRARRLDVDLVEVQADANPPVCKLMDYNKEMYARQAKEKELTKKKSDVVLRKGSMKEVRITHKIDGHDLQTKADGVRRLTEHGHRVKCMAVAVPTAVGTKDQDLGGLLTRFAALIDDFTLVESGPRVEAKQAYIVVRHVKFGPLKKGPGKKKIAAMLNGNTSTQSPEKLEQNLDESGLEESEEDVSSGEAFEADSPPETSNVDRTGSENRYASKRQTNASAPGSDNRYATTRPTNASGPGSDNRYAATRPMNASASGPENRYAATRPTNASDPGVRRRFEPESQNPGSSRQFGPSEPNNDPWRESGPVNRYKKGPASQQPPSDYHVNRGRRGDFSRENANLNPGDIRDGFRR</sequence>
<proteinExistence type="predicted"/>
<evidence type="ECO:0000313" key="2">
    <source>
        <dbReference type="Proteomes" id="UP001055879"/>
    </source>
</evidence>
<accession>A0ACB9AAK7</accession>
<comment type="caution">
    <text evidence="1">The sequence shown here is derived from an EMBL/GenBank/DDBJ whole genome shotgun (WGS) entry which is preliminary data.</text>
</comment>
<name>A0ACB9AAK7_ARCLA</name>
<reference evidence="1 2" key="2">
    <citation type="journal article" date="2022" name="Mol. Ecol. Resour.">
        <title>The genomes of chicory, endive, great burdock and yacon provide insights into Asteraceae paleo-polyploidization history and plant inulin production.</title>
        <authorList>
            <person name="Fan W."/>
            <person name="Wang S."/>
            <person name="Wang H."/>
            <person name="Wang A."/>
            <person name="Jiang F."/>
            <person name="Liu H."/>
            <person name="Zhao H."/>
            <person name="Xu D."/>
            <person name="Zhang Y."/>
        </authorList>
    </citation>
    <scope>NUCLEOTIDE SEQUENCE [LARGE SCALE GENOMIC DNA]</scope>
    <source>
        <strain evidence="2">cv. Niubang</strain>
    </source>
</reference>
<gene>
    <name evidence="1" type="ORF">L6452_25587</name>
</gene>
<protein>
    <submittedName>
        <fullName evidence="1">Uncharacterized protein</fullName>
    </submittedName>
</protein>
<evidence type="ECO:0000313" key="1">
    <source>
        <dbReference type="EMBL" id="KAI3707242.1"/>
    </source>
</evidence>
<organism evidence="1 2">
    <name type="scientific">Arctium lappa</name>
    <name type="common">Greater burdock</name>
    <name type="synonym">Lappa major</name>
    <dbReference type="NCBI Taxonomy" id="4217"/>
    <lineage>
        <taxon>Eukaryota</taxon>
        <taxon>Viridiplantae</taxon>
        <taxon>Streptophyta</taxon>
        <taxon>Embryophyta</taxon>
        <taxon>Tracheophyta</taxon>
        <taxon>Spermatophyta</taxon>
        <taxon>Magnoliopsida</taxon>
        <taxon>eudicotyledons</taxon>
        <taxon>Gunneridae</taxon>
        <taxon>Pentapetalae</taxon>
        <taxon>asterids</taxon>
        <taxon>campanulids</taxon>
        <taxon>Asterales</taxon>
        <taxon>Asteraceae</taxon>
        <taxon>Carduoideae</taxon>
        <taxon>Cardueae</taxon>
        <taxon>Arctiinae</taxon>
        <taxon>Arctium</taxon>
    </lineage>
</organism>
<reference evidence="2" key="1">
    <citation type="journal article" date="2022" name="Mol. Ecol. Resour.">
        <title>The genomes of chicory, endive, great burdock and yacon provide insights into Asteraceae palaeo-polyploidization history and plant inulin production.</title>
        <authorList>
            <person name="Fan W."/>
            <person name="Wang S."/>
            <person name="Wang H."/>
            <person name="Wang A."/>
            <person name="Jiang F."/>
            <person name="Liu H."/>
            <person name="Zhao H."/>
            <person name="Xu D."/>
            <person name="Zhang Y."/>
        </authorList>
    </citation>
    <scope>NUCLEOTIDE SEQUENCE [LARGE SCALE GENOMIC DNA]</scope>
    <source>
        <strain evidence="2">cv. Niubang</strain>
    </source>
</reference>